<dbReference type="RefSeq" id="WP_132511043.1">
    <property type="nucleotide sequence ID" value="NZ_SMKP01000062.1"/>
</dbReference>
<reference evidence="2 3" key="1">
    <citation type="submission" date="2019-03" db="EMBL/GenBank/DDBJ databases">
        <title>Draft genome sequences of novel Actinobacteria.</title>
        <authorList>
            <person name="Sahin N."/>
            <person name="Ay H."/>
            <person name="Saygin H."/>
        </authorList>
    </citation>
    <scope>NUCLEOTIDE SEQUENCE [LARGE SCALE GENOMIC DNA]</scope>
    <source>
        <strain evidence="2 3">KC712</strain>
    </source>
</reference>
<comment type="caution">
    <text evidence="2">The sequence shown here is derived from an EMBL/GenBank/DDBJ whole genome shotgun (WGS) entry which is preliminary data.</text>
</comment>
<accession>A0A4R4WPF5</accession>
<dbReference type="OrthoDB" id="5195238at2"/>
<keyword evidence="3" id="KW-1185">Reference proteome</keyword>
<dbReference type="EMBL" id="SMKP01000062">
    <property type="protein sequence ID" value="TDD19114.1"/>
    <property type="molecule type" value="Genomic_DNA"/>
</dbReference>
<name>A0A4R4WPF5_9ACTN</name>
<evidence type="ECO:0000313" key="3">
    <source>
        <dbReference type="Proteomes" id="UP000294543"/>
    </source>
</evidence>
<sequence length="144" mass="15843">MLQKMKIATLVAAASLTTAGLPVASASAAHAAKADCFVSDPDGWNGRNLTINTTGGKATFHERDEILLVVDSADNGVRAGVRLSICWDGSWRPERYYDSGPDEGYTDSERYDLNFKDGRRVRMKLCKVKKDHYYDCGGWAYTVA</sequence>
<protein>
    <recommendedName>
        <fullName evidence="4">Secreted protein</fullName>
    </recommendedName>
</protein>
<proteinExistence type="predicted"/>
<keyword evidence="1" id="KW-0732">Signal</keyword>
<evidence type="ECO:0008006" key="4">
    <source>
        <dbReference type="Google" id="ProtNLM"/>
    </source>
</evidence>
<organism evidence="2 3">
    <name type="scientific">Nonomuraea diastatica</name>
    <dbReference type="NCBI Taxonomy" id="1848329"/>
    <lineage>
        <taxon>Bacteria</taxon>
        <taxon>Bacillati</taxon>
        <taxon>Actinomycetota</taxon>
        <taxon>Actinomycetes</taxon>
        <taxon>Streptosporangiales</taxon>
        <taxon>Streptosporangiaceae</taxon>
        <taxon>Nonomuraea</taxon>
    </lineage>
</organism>
<evidence type="ECO:0000313" key="2">
    <source>
        <dbReference type="EMBL" id="TDD19114.1"/>
    </source>
</evidence>
<dbReference type="AlphaFoldDB" id="A0A4R4WPF5"/>
<gene>
    <name evidence="2" type="ORF">E1294_22170</name>
</gene>
<evidence type="ECO:0000256" key="1">
    <source>
        <dbReference type="SAM" id="SignalP"/>
    </source>
</evidence>
<feature type="chain" id="PRO_5020283293" description="Secreted protein" evidence="1">
    <location>
        <begin position="32"/>
        <end position="144"/>
    </location>
</feature>
<feature type="signal peptide" evidence="1">
    <location>
        <begin position="1"/>
        <end position="31"/>
    </location>
</feature>
<dbReference type="Proteomes" id="UP000294543">
    <property type="component" value="Unassembled WGS sequence"/>
</dbReference>